<proteinExistence type="predicted"/>
<keyword evidence="1" id="KW-0472">Membrane</keyword>
<name>A0A4S8MWV4_DENBC</name>
<evidence type="ECO:0000313" key="3">
    <source>
        <dbReference type="Proteomes" id="UP000297245"/>
    </source>
</evidence>
<sequence length="341" mass="37372">MTKILALIIFPALSALGINFVLYHALASGFANKVFFEECAKIDNPYRLPYTDFPIVNQGLCVLISLFHSTFDPSVYPFMIWFMATTAPIVAFIALEARRQNRKAPFMVKNSTITGLLMQTLSFAFTLPLYWMFSVTSGVISTRPSAGDNSTRTVSKSYAQAVFFAILLGLVVPTVCMLNFQTPYATLAWQPFPAYVAIVQSLYLTIAGSSSGSGYAWIRALYVSCFIANAYVHVSLILPQINDLQTLQNLFVPTEALIDIAKPGPAHALHMIQWDAYIGLGSSILATFWFAKSVGQFIGLLLWTSVAVPALGPGAAFSAAALWRESSLHSGSVRNNRKGRH</sequence>
<dbReference type="OrthoDB" id="72269at2759"/>
<evidence type="ECO:0000256" key="1">
    <source>
        <dbReference type="SAM" id="Phobius"/>
    </source>
</evidence>
<keyword evidence="3" id="KW-1185">Reference proteome</keyword>
<organism evidence="2 3">
    <name type="scientific">Dendrothele bispora (strain CBS 962.96)</name>
    <dbReference type="NCBI Taxonomy" id="1314807"/>
    <lineage>
        <taxon>Eukaryota</taxon>
        <taxon>Fungi</taxon>
        <taxon>Dikarya</taxon>
        <taxon>Basidiomycota</taxon>
        <taxon>Agaricomycotina</taxon>
        <taxon>Agaricomycetes</taxon>
        <taxon>Agaricomycetidae</taxon>
        <taxon>Agaricales</taxon>
        <taxon>Agaricales incertae sedis</taxon>
        <taxon>Dendrothele</taxon>
    </lineage>
</organism>
<feature type="transmembrane region" description="Helical" evidence="1">
    <location>
        <begin position="216"/>
        <end position="238"/>
    </location>
</feature>
<feature type="transmembrane region" description="Helical" evidence="1">
    <location>
        <begin position="75"/>
        <end position="95"/>
    </location>
</feature>
<protein>
    <submittedName>
        <fullName evidence="2">Uncharacterized protein</fullName>
    </submittedName>
</protein>
<gene>
    <name evidence="2" type="ORF">K435DRAFT_741221</name>
</gene>
<reference evidence="2 3" key="1">
    <citation type="journal article" date="2019" name="Nat. Ecol. Evol.">
        <title>Megaphylogeny resolves global patterns of mushroom evolution.</title>
        <authorList>
            <person name="Varga T."/>
            <person name="Krizsan K."/>
            <person name="Foldi C."/>
            <person name="Dima B."/>
            <person name="Sanchez-Garcia M."/>
            <person name="Sanchez-Ramirez S."/>
            <person name="Szollosi G.J."/>
            <person name="Szarkandi J.G."/>
            <person name="Papp V."/>
            <person name="Albert L."/>
            <person name="Andreopoulos W."/>
            <person name="Angelini C."/>
            <person name="Antonin V."/>
            <person name="Barry K.W."/>
            <person name="Bougher N.L."/>
            <person name="Buchanan P."/>
            <person name="Buyck B."/>
            <person name="Bense V."/>
            <person name="Catcheside P."/>
            <person name="Chovatia M."/>
            <person name="Cooper J."/>
            <person name="Damon W."/>
            <person name="Desjardin D."/>
            <person name="Finy P."/>
            <person name="Geml J."/>
            <person name="Haridas S."/>
            <person name="Hughes K."/>
            <person name="Justo A."/>
            <person name="Karasinski D."/>
            <person name="Kautmanova I."/>
            <person name="Kiss B."/>
            <person name="Kocsube S."/>
            <person name="Kotiranta H."/>
            <person name="LaButti K.M."/>
            <person name="Lechner B.E."/>
            <person name="Liimatainen K."/>
            <person name="Lipzen A."/>
            <person name="Lukacs Z."/>
            <person name="Mihaltcheva S."/>
            <person name="Morgado L.N."/>
            <person name="Niskanen T."/>
            <person name="Noordeloos M.E."/>
            <person name="Ohm R.A."/>
            <person name="Ortiz-Santana B."/>
            <person name="Ovrebo C."/>
            <person name="Racz N."/>
            <person name="Riley R."/>
            <person name="Savchenko A."/>
            <person name="Shiryaev A."/>
            <person name="Soop K."/>
            <person name="Spirin V."/>
            <person name="Szebenyi C."/>
            <person name="Tomsovsky M."/>
            <person name="Tulloss R.E."/>
            <person name="Uehling J."/>
            <person name="Grigoriev I.V."/>
            <person name="Vagvolgyi C."/>
            <person name="Papp T."/>
            <person name="Martin F.M."/>
            <person name="Miettinen O."/>
            <person name="Hibbett D.S."/>
            <person name="Nagy L.G."/>
        </authorList>
    </citation>
    <scope>NUCLEOTIDE SEQUENCE [LARGE SCALE GENOMIC DNA]</scope>
    <source>
        <strain evidence="2 3">CBS 962.96</strain>
    </source>
</reference>
<keyword evidence="1" id="KW-0812">Transmembrane</keyword>
<dbReference type="EMBL" id="ML179036">
    <property type="protein sequence ID" value="THV07843.1"/>
    <property type="molecule type" value="Genomic_DNA"/>
</dbReference>
<keyword evidence="1" id="KW-1133">Transmembrane helix</keyword>
<dbReference type="AlphaFoldDB" id="A0A4S8MWV4"/>
<dbReference type="Proteomes" id="UP000297245">
    <property type="component" value="Unassembled WGS sequence"/>
</dbReference>
<feature type="transmembrane region" description="Helical" evidence="1">
    <location>
        <begin position="160"/>
        <end position="180"/>
    </location>
</feature>
<feature type="transmembrane region" description="Helical" evidence="1">
    <location>
        <begin position="116"/>
        <end position="140"/>
    </location>
</feature>
<feature type="transmembrane region" description="Helical" evidence="1">
    <location>
        <begin position="192"/>
        <end position="210"/>
    </location>
</feature>
<accession>A0A4S8MWV4</accession>
<feature type="transmembrane region" description="Helical" evidence="1">
    <location>
        <begin position="274"/>
        <end position="291"/>
    </location>
</feature>
<evidence type="ECO:0000313" key="2">
    <source>
        <dbReference type="EMBL" id="THV07843.1"/>
    </source>
</evidence>
<feature type="transmembrane region" description="Helical" evidence="1">
    <location>
        <begin position="297"/>
        <end position="323"/>
    </location>
</feature>